<sequence length="491" mass="51968">MVSMAEEKLADENEDARDTPWKEKDVLPVHRLPTDPLEDTGDEEKGLGQLMNLPATQPEEMNNPAESTTTTEGGDTERSVPPSQPIQNGTNGTANKIKERKHFDLKASMILITLSMVPLTDILFLHRPTANLNMILKISAFFAFTAFISSICLMIHTLKLMAIKPEQFIPKSQLRASQILFTSAVGCFIVTCILIAYSLLPKAYYFLPLSTIPSLLVGGFHFLHGDNAEIISPAQSKALKKELKRATQLTLSLLSASFSGFIGVLLAIYHKADSLGGAAYSHANVAVYLLLGAGSAGIFALLLCRLLPSSNNNDSHRRWGSGTWQRAILATANIVMLAMLASAVLTIAETILHGLLAGAAFPVVVGATGWLLVEFCTVPDEGFAEMGDDNKADSGTLYAIGVAVASLSFGAILAIFAGVLGGTVTKEKLKVCTFFLASAFVAAVSLGAVAASGGAAAKKKASTWFAATVLACCSLGALVLAALALFYQIAA</sequence>
<evidence type="ECO:0000313" key="3">
    <source>
        <dbReference type="EMBL" id="WVZ78951.1"/>
    </source>
</evidence>
<keyword evidence="2" id="KW-1133">Transmembrane helix</keyword>
<feature type="transmembrane region" description="Helical" evidence="2">
    <location>
        <begin position="464"/>
        <end position="490"/>
    </location>
</feature>
<dbReference type="AlphaFoldDB" id="A0AAQ3WZ54"/>
<keyword evidence="4" id="KW-1185">Reference proteome</keyword>
<evidence type="ECO:0000256" key="2">
    <source>
        <dbReference type="SAM" id="Phobius"/>
    </source>
</evidence>
<feature type="compositionally biased region" description="Basic and acidic residues" evidence="1">
    <location>
        <begin position="1"/>
        <end position="28"/>
    </location>
</feature>
<evidence type="ECO:0000313" key="4">
    <source>
        <dbReference type="Proteomes" id="UP001341281"/>
    </source>
</evidence>
<feature type="transmembrane region" description="Helical" evidence="2">
    <location>
        <begin position="246"/>
        <end position="269"/>
    </location>
</feature>
<feature type="transmembrane region" description="Helical" evidence="2">
    <location>
        <begin position="354"/>
        <end position="376"/>
    </location>
</feature>
<feature type="transmembrane region" description="Helical" evidence="2">
    <location>
        <begin position="138"/>
        <end position="158"/>
    </location>
</feature>
<accession>A0AAQ3WZ54</accession>
<keyword evidence="2" id="KW-0812">Transmembrane</keyword>
<keyword evidence="2" id="KW-0472">Membrane</keyword>
<feature type="transmembrane region" description="Helical" evidence="2">
    <location>
        <begin position="434"/>
        <end position="457"/>
    </location>
</feature>
<protein>
    <submittedName>
        <fullName evidence="3">Uncharacterized protein</fullName>
    </submittedName>
</protein>
<feature type="transmembrane region" description="Helical" evidence="2">
    <location>
        <begin position="327"/>
        <end position="348"/>
    </location>
</feature>
<feature type="region of interest" description="Disordered" evidence="1">
    <location>
        <begin position="1"/>
        <end position="97"/>
    </location>
</feature>
<proteinExistence type="predicted"/>
<organism evidence="3 4">
    <name type="scientific">Paspalum notatum var. saurae</name>
    <dbReference type="NCBI Taxonomy" id="547442"/>
    <lineage>
        <taxon>Eukaryota</taxon>
        <taxon>Viridiplantae</taxon>
        <taxon>Streptophyta</taxon>
        <taxon>Embryophyta</taxon>
        <taxon>Tracheophyta</taxon>
        <taxon>Spermatophyta</taxon>
        <taxon>Magnoliopsida</taxon>
        <taxon>Liliopsida</taxon>
        <taxon>Poales</taxon>
        <taxon>Poaceae</taxon>
        <taxon>PACMAD clade</taxon>
        <taxon>Panicoideae</taxon>
        <taxon>Andropogonodae</taxon>
        <taxon>Paspaleae</taxon>
        <taxon>Paspalinae</taxon>
        <taxon>Paspalum</taxon>
    </lineage>
</organism>
<feature type="transmembrane region" description="Helical" evidence="2">
    <location>
        <begin position="107"/>
        <end position="126"/>
    </location>
</feature>
<feature type="compositionally biased region" description="Polar residues" evidence="1">
    <location>
        <begin position="85"/>
        <end position="94"/>
    </location>
</feature>
<feature type="transmembrane region" description="Helical" evidence="2">
    <location>
        <begin position="285"/>
        <end position="307"/>
    </location>
</feature>
<name>A0AAQ3WZ54_PASNO</name>
<feature type="transmembrane region" description="Helical" evidence="2">
    <location>
        <begin position="397"/>
        <end position="422"/>
    </location>
</feature>
<gene>
    <name evidence="3" type="ORF">U9M48_026588</name>
</gene>
<evidence type="ECO:0000256" key="1">
    <source>
        <dbReference type="SAM" id="MobiDB-lite"/>
    </source>
</evidence>
<dbReference type="Proteomes" id="UP001341281">
    <property type="component" value="Chromosome 06"/>
</dbReference>
<reference evidence="3 4" key="1">
    <citation type="submission" date="2024-02" db="EMBL/GenBank/DDBJ databases">
        <title>High-quality chromosome-scale genome assembly of Pensacola bahiagrass (Paspalum notatum Flugge var. saurae).</title>
        <authorList>
            <person name="Vega J.M."/>
            <person name="Podio M."/>
            <person name="Orjuela J."/>
            <person name="Siena L.A."/>
            <person name="Pessino S.C."/>
            <person name="Combes M.C."/>
            <person name="Mariac C."/>
            <person name="Albertini E."/>
            <person name="Pupilli F."/>
            <person name="Ortiz J.P.A."/>
            <person name="Leblanc O."/>
        </authorList>
    </citation>
    <scope>NUCLEOTIDE SEQUENCE [LARGE SCALE GENOMIC DNA]</scope>
    <source>
        <strain evidence="3">R1</strain>
        <tissue evidence="3">Leaf</tissue>
    </source>
</reference>
<feature type="transmembrane region" description="Helical" evidence="2">
    <location>
        <begin position="179"/>
        <end position="199"/>
    </location>
</feature>
<dbReference type="EMBL" id="CP144750">
    <property type="protein sequence ID" value="WVZ78951.1"/>
    <property type="molecule type" value="Genomic_DNA"/>
</dbReference>